<accession>A0ABR4CL46</accession>
<name>A0ABR4CL46_9HELO</name>
<protein>
    <submittedName>
        <fullName evidence="3">Uncharacterized protein</fullName>
    </submittedName>
</protein>
<comment type="caution">
    <text evidence="3">The sequence shown here is derived from an EMBL/GenBank/DDBJ whole genome shotgun (WGS) entry which is preliminary data.</text>
</comment>
<keyword evidence="4" id="KW-1185">Reference proteome</keyword>
<evidence type="ECO:0000256" key="1">
    <source>
        <dbReference type="SAM" id="Coils"/>
    </source>
</evidence>
<feature type="transmembrane region" description="Helical" evidence="2">
    <location>
        <begin position="136"/>
        <end position="160"/>
    </location>
</feature>
<keyword evidence="2" id="KW-1133">Transmembrane helix</keyword>
<keyword evidence="2" id="KW-0472">Membrane</keyword>
<gene>
    <name evidence="3" type="ORF">VTL71DRAFT_13670</name>
</gene>
<keyword evidence="1" id="KW-0175">Coiled coil</keyword>
<dbReference type="Proteomes" id="UP001595075">
    <property type="component" value="Unassembled WGS sequence"/>
</dbReference>
<organism evidence="3 4">
    <name type="scientific">Oculimacula yallundae</name>
    <dbReference type="NCBI Taxonomy" id="86028"/>
    <lineage>
        <taxon>Eukaryota</taxon>
        <taxon>Fungi</taxon>
        <taxon>Dikarya</taxon>
        <taxon>Ascomycota</taxon>
        <taxon>Pezizomycotina</taxon>
        <taxon>Leotiomycetes</taxon>
        <taxon>Helotiales</taxon>
        <taxon>Ploettnerulaceae</taxon>
        <taxon>Oculimacula</taxon>
    </lineage>
</organism>
<evidence type="ECO:0000256" key="2">
    <source>
        <dbReference type="SAM" id="Phobius"/>
    </source>
</evidence>
<reference evidence="3 4" key="1">
    <citation type="journal article" date="2024" name="Commun. Biol.">
        <title>Comparative genomic analysis of thermophilic fungi reveals convergent evolutionary adaptations and gene losses.</title>
        <authorList>
            <person name="Steindorff A.S."/>
            <person name="Aguilar-Pontes M.V."/>
            <person name="Robinson A.J."/>
            <person name="Andreopoulos B."/>
            <person name="LaButti K."/>
            <person name="Kuo A."/>
            <person name="Mondo S."/>
            <person name="Riley R."/>
            <person name="Otillar R."/>
            <person name="Haridas S."/>
            <person name="Lipzen A."/>
            <person name="Grimwood J."/>
            <person name="Schmutz J."/>
            <person name="Clum A."/>
            <person name="Reid I.D."/>
            <person name="Moisan M.C."/>
            <person name="Butler G."/>
            <person name="Nguyen T.T.M."/>
            <person name="Dewar K."/>
            <person name="Conant G."/>
            <person name="Drula E."/>
            <person name="Henrissat B."/>
            <person name="Hansel C."/>
            <person name="Singer S."/>
            <person name="Hutchinson M.I."/>
            <person name="de Vries R.P."/>
            <person name="Natvig D.O."/>
            <person name="Powell A.J."/>
            <person name="Tsang A."/>
            <person name="Grigoriev I.V."/>
        </authorList>
    </citation>
    <scope>NUCLEOTIDE SEQUENCE [LARGE SCALE GENOMIC DNA]</scope>
    <source>
        <strain evidence="3 4">CBS 494.80</strain>
    </source>
</reference>
<keyword evidence="2" id="KW-0812">Transmembrane</keyword>
<sequence length="208" mass="23300">MSQTDELFFTPGPQPPRLGAAMDAPPWLNFFTEPLNGISRNTANIAYDTAQTNLTLNAVNAELRDANNVLERLQIESQNHSTALLFIVAKEEAIIATLQRTATAAAEQQVQAAVHAQAQAQAQELEHSIISDILRWTYSLSFASCVFLIWVAFVFLMVWYRATARDVRSSVLGVYDLPVNSTSALEINTVLFRNPNWRTLLNHTRQRL</sequence>
<dbReference type="EMBL" id="JAZHXI010000006">
    <property type="protein sequence ID" value="KAL2070644.1"/>
    <property type="molecule type" value="Genomic_DNA"/>
</dbReference>
<evidence type="ECO:0000313" key="3">
    <source>
        <dbReference type="EMBL" id="KAL2070644.1"/>
    </source>
</evidence>
<evidence type="ECO:0000313" key="4">
    <source>
        <dbReference type="Proteomes" id="UP001595075"/>
    </source>
</evidence>
<proteinExistence type="predicted"/>
<feature type="coiled-coil region" evidence="1">
    <location>
        <begin position="56"/>
        <end position="83"/>
    </location>
</feature>